<dbReference type="Proteomes" id="UP000475862">
    <property type="component" value="Unassembled WGS sequence"/>
</dbReference>
<dbReference type="OrthoDB" id="360839at2759"/>
<evidence type="ECO:0000259" key="11">
    <source>
        <dbReference type="Pfam" id="PF01435"/>
    </source>
</evidence>
<comment type="catalytic activity">
    <reaction evidence="7">
        <text>Hydrolyzes the peptide bond -P2-(S-farnesyl or geranylgeranyl)C-P1'-P2'-P3'-COOH where P1' and P2' are amino acids with aliphatic side chains and P3' is any C-terminal residue.</text>
        <dbReference type="EC" id="3.4.24.84"/>
    </reaction>
</comment>
<keyword evidence="10" id="KW-1133">Transmembrane helix</keyword>
<sequence>CSRLVYEILGIHVNTDFDVIRLFVNLSLLLFVFVIFGLRSMIIMIIHFPKFLIMIPEFCVFYGVLTFSWIEFLWEQYLTLRQRRVYKTTDKIPERLTDVLDVVTFNKAKSYGIDKNSFSIAEEWINMIISTGFICFNGFTLLWNFSKYCLTETRYNDSEIMTSCVFLLCMNTLGTIMSLPISAYSTFIIEEKHGFNKQTFNFFIKDKIKNFLLVQVISLPITAAAITIVKWGGHYFFIWLWIFAVVTSLFIMTVYPEFIAPMFDKYTPLPDGVLKSKIEELAKKVKFPLYKIYIVEGSKRSAHSNAYFYGFFNNKRIVLYDTLLKDNKDIMNNKTLVEENTFDDEIEENIYVDKIKENGKGMNDDEILAVLGHELGHWKLNHILFYLIISQVNLFIMLFVFGWLYDNSMLYRAFGFYESTHPVIIGLAIIFQYVFSPYNTVISFAMTTLSRQLEFQADAFAKKLGLAKSLETGLISLHNDNLGFPVYDSLFSAWHHTHPQLLERLEAISKTD</sequence>
<organism evidence="13 14">
    <name type="scientific">Aphis glycines</name>
    <name type="common">Soybean aphid</name>
    <dbReference type="NCBI Taxonomy" id="307491"/>
    <lineage>
        <taxon>Eukaryota</taxon>
        <taxon>Metazoa</taxon>
        <taxon>Ecdysozoa</taxon>
        <taxon>Arthropoda</taxon>
        <taxon>Hexapoda</taxon>
        <taxon>Insecta</taxon>
        <taxon>Pterygota</taxon>
        <taxon>Neoptera</taxon>
        <taxon>Paraneoptera</taxon>
        <taxon>Hemiptera</taxon>
        <taxon>Sternorrhyncha</taxon>
        <taxon>Aphidomorpha</taxon>
        <taxon>Aphidoidea</taxon>
        <taxon>Aphididae</taxon>
        <taxon>Aphidini</taxon>
        <taxon>Aphis</taxon>
        <taxon>Aphis</taxon>
    </lineage>
</organism>
<feature type="transmembrane region" description="Helical" evidence="10">
    <location>
        <begin position="22"/>
        <end position="46"/>
    </location>
</feature>
<reference evidence="13 14" key="1">
    <citation type="submission" date="2019-08" db="EMBL/GenBank/DDBJ databases">
        <title>The genome of the soybean aphid Biotype 1, its phylome, world population structure and adaptation to the North American continent.</title>
        <authorList>
            <person name="Giordano R."/>
            <person name="Donthu R.K."/>
            <person name="Hernandez A.G."/>
            <person name="Wright C.L."/>
            <person name="Zimin A.V."/>
        </authorList>
    </citation>
    <scope>NUCLEOTIDE SEQUENCE [LARGE SCALE GENOMIC DNA]</scope>
    <source>
        <tissue evidence="13">Whole aphids</tissue>
    </source>
</reference>
<dbReference type="PANTHER" id="PTHR10120">
    <property type="entry name" value="CAAX PRENYL PROTEASE 1"/>
    <property type="match status" value="1"/>
</dbReference>
<dbReference type="EMBL" id="VYZN01000037">
    <property type="protein sequence ID" value="KAE9533078.1"/>
    <property type="molecule type" value="Genomic_DNA"/>
</dbReference>
<dbReference type="Gene3D" id="3.30.2010.10">
    <property type="entry name" value="Metalloproteases ('zincins'), catalytic domain"/>
    <property type="match status" value="1"/>
</dbReference>
<keyword evidence="5 9" id="KW-0862">Zinc</keyword>
<name>A0A6G0TII4_APHGL</name>
<gene>
    <name evidence="13" type="ORF">AGLY_009506</name>
</gene>
<dbReference type="Pfam" id="PF16491">
    <property type="entry name" value="Peptidase_M48_N"/>
    <property type="match status" value="1"/>
</dbReference>
<feature type="transmembrane region" description="Helical" evidence="10">
    <location>
        <begin position="165"/>
        <end position="189"/>
    </location>
</feature>
<keyword evidence="10" id="KW-0472">Membrane</keyword>
<dbReference type="AlphaFoldDB" id="A0A6G0TII4"/>
<feature type="transmembrane region" description="Helical" evidence="10">
    <location>
        <begin position="235"/>
        <end position="255"/>
    </location>
</feature>
<feature type="transmembrane region" description="Helical" evidence="10">
    <location>
        <begin position="124"/>
        <end position="145"/>
    </location>
</feature>
<feature type="domain" description="CAAX prenyl protease 1 N-terminal" evidence="12">
    <location>
        <begin position="82"/>
        <end position="265"/>
    </location>
</feature>
<evidence type="ECO:0000256" key="3">
    <source>
        <dbReference type="ARBA" id="ARBA00022723"/>
    </source>
</evidence>
<evidence type="ECO:0000256" key="6">
    <source>
        <dbReference type="ARBA" id="ARBA00023049"/>
    </source>
</evidence>
<comment type="caution">
    <text evidence="13">The sequence shown here is derived from an EMBL/GenBank/DDBJ whole genome shotgun (WGS) entry which is preliminary data.</text>
</comment>
<dbReference type="EC" id="3.4.24.84" evidence="1"/>
<evidence type="ECO:0000256" key="10">
    <source>
        <dbReference type="SAM" id="Phobius"/>
    </source>
</evidence>
<evidence type="ECO:0000313" key="14">
    <source>
        <dbReference type="Proteomes" id="UP000475862"/>
    </source>
</evidence>
<evidence type="ECO:0000256" key="4">
    <source>
        <dbReference type="ARBA" id="ARBA00022801"/>
    </source>
</evidence>
<feature type="binding site" evidence="9">
    <location>
        <position position="454"/>
    </location>
    <ligand>
        <name>Zn(2+)</name>
        <dbReference type="ChEBI" id="CHEBI:29105"/>
        <note>catalytic</note>
    </ligand>
</feature>
<feature type="domain" description="Peptidase M48" evidence="11">
    <location>
        <begin position="269"/>
        <end position="511"/>
    </location>
</feature>
<protein>
    <recommendedName>
        <fullName evidence="1">Ste24 endopeptidase</fullName>
        <ecNumber evidence="1">3.4.24.84</ecNumber>
    </recommendedName>
</protein>
<keyword evidence="10" id="KW-0812">Transmembrane</keyword>
<evidence type="ECO:0000256" key="2">
    <source>
        <dbReference type="ARBA" id="ARBA00022670"/>
    </source>
</evidence>
<evidence type="ECO:0000313" key="13">
    <source>
        <dbReference type="EMBL" id="KAE9533078.1"/>
    </source>
</evidence>
<evidence type="ECO:0000256" key="7">
    <source>
        <dbReference type="ARBA" id="ARBA00044456"/>
    </source>
</evidence>
<evidence type="ECO:0000256" key="9">
    <source>
        <dbReference type="PIRSR" id="PIRSR627057-2"/>
    </source>
</evidence>
<feature type="binding site" evidence="9">
    <location>
        <position position="377"/>
    </location>
    <ligand>
        <name>Zn(2+)</name>
        <dbReference type="ChEBI" id="CHEBI:29105"/>
        <note>catalytic</note>
    </ligand>
</feature>
<feature type="non-terminal residue" evidence="13">
    <location>
        <position position="1"/>
    </location>
</feature>
<keyword evidence="4" id="KW-0378">Hydrolase</keyword>
<dbReference type="InterPro" id="IPR027057">
    <property type="entry name" value="CAXX_Prtase_1"/>
</dbReference>
<feature type="transmembrane region" description="Helical" evidence="10">
    <location>
        <begin position="424"/>
        <end position="446"/>
    </location>
</feature>
<evidence type="ECO:0000256" key="5">
    <source>
        <dbReference type="ARBA" id="ARBA00022833"/>
    </source>
</evidence>
<proteinExistence type="predicted"/>
<dbReference type="GO" id="GO:0046872">
    <property type="term" value="F:metal ion binding"/>
    <property type="evidence" value="ECO:0007669"/>
    <property type="project" value="UniProtKB-KW"/>
</dbReference>
<feature type="active site" evidence="8">
    <location>
        <position position="374"/>
    </location>
</feature>
<dbReference type="Pfam" id="PF01435">
    <property type="entry name" value="Peptidase_M48"/>
    <property type="match status" value="1"/>
</dbReference>
<keyword evidence="6" id="KW-0482">Metalloprotease</keyword>
<keyword evidence="3 9" id="KW-0479">Metal-binding</keyword>
<feature type="active site" description="Proton donor" evidence="8">
    <location>
        <position position="458"/>
    </location>
</feature>
<dbReference type="InterPro" id="IPR001915">
    <property type="entry name" value="Peptidase_M48"/>
</dbReference>
<accession>A0A6G0TII4</accession>
<feature type="transmembrane region" description="Helical" evidence="10">
    <location>
        <begin position="52"/>
        <end position="74"/>
    </location>
</feature>
<keyword evidence="2" id="KW-0645">Protease</keyword>
<evidence type="ECO:0000256" key="1">
    <source>
        <dbReference type="ARBA" id="ARBA00012336"/>
    </source>
</evidence>
<feature type="transmembrane region" description="Helical" evidence="10">
    <location>
        <begin position="210"/>
        <end position="229"/>
    </location>
</feature>
<keyword evidence="14" id="KW-1185">Reference proteome</keyword>
<dbReference type="InterPro" id="IPR032456">
    <property type="entry name" value="Peptidase_M48_N"/>
</dbReference>
<comment type="cofactor">
    <cofactor evidence="9">
        <name>Zn(2+)</name>
        <dbReference type="ChEBI" id="CHEBI:29105"/>
    </cofactor>
    <text evidence="9">Binds 1 zinc ion per subunit.</text>
</comment>
<evidence type="ECO:0000256" key="8">
    <source>
        <dbReference type="PIRSR" id="PIRSR627057-1"/>
    </source>
</evidence>
<dbReference type="CDD" id="cd07343">
    <property type="entry name" value="M48A_Zmpste24p_like"/>
    <property type="match status" value="1"/>
</dbReference>
<feature type="transmembrane region" description="Helical" evidence="10">
    <location>
        <begin position="383"/>
        <end position="404"/>
    </location>
</feature>
<dbReference type="GO" id="GO:0004222">
    <property type="term" value="F:metalloendopeptidase activity"/>
    <property type="evidence" value="ECO:0007669"/>
    <property type="project" value="InterPro"/>
</dbReference>
<evidence type="ECO:0000259" key="12">
    <source>
        <dbReference type="Pfam" id="PF16491"/>
    </source>
</evidence>
<feature type="binding site" evidence="9">
    <location>
        <position position="373"/>
    </location>
    <ligand>
        <name>Zn(2+)</name>
        <dbReference type="ChEBI" id="CHEBI:29105"/>
        <note>catalytic</note>
    </ligand>
</feature>
<dbReference type="GO" id="GO:0071586">
    <property type="term" value="P:CAAX-box protein processing"/>
    <property type="evidence" value="ECO:0007669"/>
    <property type="project" value="InterPro"/>
</dbReference>